<evidence type="ECO:0000313" key="5">
    <source>
        <dbReference type="EMBL" id="CAB4984035.1"/>
    </source>
</evidence>
<evidence type="ECO:0000313" key="7">
    <source>
        <dbReference type="EMBL" id="CAB5054952.1"/>
    </source>
</evidence>
<dbReference type="InterPro" id="IPR013783">
    <property type="entry name" value="Ig-like_fold"/>
</dbReference>
<reference evidence="2" key="1">
    <citation type="submission" date="2020-05" db="EMBL/GenBank/DDBJ databases">
        <authorList>
            <person name="Chiriac C."/>
            <person name="Salcher M."/>
            <person name="Ghai R."/>
            <person name="Kavagutti S V."/>
        </authorList>
    </citation>
    <scope>NUCLEOTIDE SEQUENCE</scope>
</reference>
<dbReference type="EMBL" id="CAFBQD010000011">
    <property type="protein sequence ID" value="CAB5048457.1"/>
    <property type="molecule type" value="Genomic_DNA"/>
</dbReference>
<accession>A0A6J6UTK3</accession>
<sequence length="581" mass="56826">MSTKTTFKRVALVAVAALGLGVLTSVAPASAAAPGYTVSAYLGSGASATAATAIAGPANWVSIENTDALSEYITVSGGTFTDGTVAKTVAATVAADVVYVSTPTAGTITVKITQISALGVADTANTATLTITVIAALAGTVYASSTVTPSTVGAAALAKTAFTYTDTDGVVSRWAAAAVSANAAYQFNIAQFDATPNPMATASSKIVTATLSGPGALTMTAAAGTTAAAPYVVAAAGGSTAGASTVLLYSDGRAGVTTLTISVNGVVVKTFTVTFYGSVAKYTVTATQNYINSNNTGSFKVKAFDALGTPVHSAAWIAKSSAAATIAGVTASGTTADCGTDGECSDAEIAALGTSTGVITAVAGGLGVATITAGNTDYVLSSTDTVEVTGPTVGSIDVAFDKTTVTAGQSAKLVVTVKDSAGRPFADGAQNFIFDAVTIDGLTWYNNIGTAVTLADGVFKTSYAQGLANTTITVTLTVATDAKIAAALRGTDKVATTVVDVDNSVQAAADAAAEATDAANAATDAANAAAEAADAATAAAQDAADAVAALSAQVATLISALKAQLTSLTNLVIKIQKKVKA</sequence>
<dbReference type="AlphaFoldDB" id="A0A6J6UTK3"/>
<dbReference type="EMBL" id="CAFBOQ010000012">
    <property type="protein sequence ID" value="CAB4984035.1"/>
    <property type="molecule type" value="Genomic_DNA"/>
</dbReference>
<evidence type="ECO:0000313" key="6">
    <source>
        <dbReference type="EMBL" id="CAB5048457.1"/>
    </source>
</evidence>
<evidence type="ECO:0000313" key="4">
    <source>
        <dbReference type="EMBL" id="CAB4854231.1"/>
    </source>
</evidence>
<dbReference type="Gene3D" id="2.60.40.10">
    <property type="entry name" value="Immunoglobulins"/>
    <property type="match status" value="1"/>
</dbReference>
<dbReference type="EMBL" id="CAFBQM010000009">
    <property type="protein sequence ID" value="CAB5054952.1"/>
    <property type="molecule type" value="Genomic_DNA"/>
</dbReference>
<gene>
    <name evidence="1" type="ORF">UFOPK2627_00510</name>
    <name evidence="2" type="ORF">UFOPK2879_00426</name>
    <name evidence="3" type="ORF">UFOPK3078_00118</name>
    <name evidence="4" type="ORF">UFOPK3288_00449</name>
    <name evidence="5" type="ORF">UFOPK3990_00590</name>
    <name evidence="6" type="ORF">UFOPK4245_00654</name>
    <name evidence="7" type="ORF">UFOPK4337_00377</name>
</gene>
<organism evidence="2">
    <name type="scientific">freshwater metagenome</name>
    <dbReference type="NCBI Taxonomy" id="449393"/>
    <lineage>
        <taxon>unclassified sequences</taxon>
        <taxon>metagenomes</taxon>
        <taxon>ecological metagenomes</taxon>
    </lineage>
</organism>
<dbReference type="EMBL" id="CAEZZN010000009">
    <property type="protein sequence ID" value="CAB4763082.1"/>
    <property type="molecule type" value="Genomic_DNA"/>
</dbReference>
<evidence type="ECO:0000313" key="3">
    <source>
        <dbReference type="EMBL" id="CAB4797308.1"/>
    </source>
</evidence>
<dbReference type="EMBL" id="CAFBLC010000010">
    <property type="protein sequence ID" value="CAB4854231.1"/>
    <property type="molecule type" value="Genomic_DNA"/>
</dbReference>
<dbReference type="EMBL" id="CAFAAU010000002">
    <property type="protein sequence ID" value="CAB4797308.1"/>
    <property type="molecule type" value="Genomic_DNA"/>
</dbReference>
<name>A0A6J6UTK3_9ZZZZ</name>
<evidence type="ECO:0000313" key="1">
    <source>
        <dbReference type="EMBL" id="CAB4701305.1"/>
    </source>
</evidence>
<proteinExistence type="predicted"/>
<dbReference type="EMBL" id="CAEZYA010000010">
    <property type="protein sequence ID" value="CAB4701305.1"/>
    <property type="molecule type" value="Genomic_DNA"/>
</dbReference>
<protein>
    <submittedName>
        <fullName evidence="2">Unannotated protein</fullName>
    </submittedName>
</protein>
<evidence type="ECO:0000313" key="2">
    <source>
        <dbReference type="EMBL" id="CAB4763082.1"/>
    </source>
</evidence>